<keyword evidence="2 4" id="KW-0863">Zinc-finger</keyword>
<evidence type="ECO:0000313" key="8">
    <source>
        <dbReference type="Proteomes" id="UP000250043"/>
    </source>
</evidence>
<evidence type="ECO:0000256" key="2">
    <source>
        <dbReference type="ARBA" id="ARBA00022771"/>
    </source>
</evidence>
<sequence>MLVVVICHMSGLRGLYGMVGRGHPQLVPPALPRLYESDTLIGSGRPDRKTQIHTLVLENRTYEYDDTRHSGSLCDIGPAANIEHSNIGTCLAVYHRRSSAMSSTRAVEDIAIDYARLKPHTPGVQDVVEISNSNPEAVANPEIMAAANDMSINPETKKMTDNMKTAGKTDMVGHSTSGLDSDSEFERTMDEIKRRRQKQKRASAKSQTSASKSADLEVECIVCSSEPRVVIQDAEEQGLVQCNLCSVWSHITCVQVQFGLPNNIQNKNTVWLCAHCDGVKVMWNDSMQSWSRQNDYAELEWYYGNKYTAKNRPKSMTFRMPIHRCAQLIEDQKESIISKVGTVLWPERLCDDAADLYGYTNAEITLALEDTINPIWEVLTKKHSHLIMQVFKADYTAKGSELKKTYAWGSSYGLSILPAKVLLELVILRTYLERPPQDDITIYGIVEDMRQNRVSEQAALAFANTMEPLAHLIVRKDYELRCNGLLAVITVDGVPFTWLQTGDRGLAGGVQKALSDAPRPKPRPQKTVPEQRTSGAQYNQSSKLDRDVHAGAINLRWGSGQDEVVDLTGQLNAPASNAMSSGLKVRRSQWHMRRQGGV</sequence>
<evidence type="ECO:0000256" key="3">
    <source>
        <dbReference type="ARBA" id="ARBA00022833"/>
    </source>
</evidence>
<dbReference type="InterPro" id="IPR011011">
    <property type="entry name" value="Znf_FYVE_PHD"/>
</dbReference>
<feature type="region of interest" description="Disordered" evidence="5">
    <location>
        <begin position="578"/>
        <end position="598"/>
    </location>
</feature>
<evidence type="ECO:0000313" key="7">
    <source>
        <dbReference type="EMBL" id="OCH83875.1"/>
    </source>
</evidence>
<gene>
    <name evidence="7" type="ORF">OBBRIDRAFT_869829</name>
</gene>
<dbReference type="InterPro" id="IPR019787">
    <property type="entry name" value="Znf_PHD-finger"/>
</dbReference>
<keyword evidence="3" id="KW-0862">Zinc</keyword>
<evidence type="ECO:0000256" key="1">
    <source>
        <dbReference type="ARBA" id="ARBA00022723"/>
    </source>
</evidence>
<keyword evidence="8" id="KW-1185">Reference proteome</keyword>
<dbReference type="AlphaFoldDB" id="A0A8E2DDM1"/>
<dbReference type="GO" id="GO:0008270">
    <property type="term" value="F:zinc ion binding"/>
    <property type="evidence" value="ECO:0007669"/>
    <property type="project" value="UniProtKB-KW"/>
</dbReference>
<reference evidence="7 8" key="1">
    <citation type="submission" date="2016-07" db="EMBL/GenBank/DDBJ databases">
        <title>Draft genome of the white-rot fungus Obba rivulosa 3A-2.</title>
        <authorList>
            <consortium name="DOE Joint Genome Institute"/>
            <person name="Miettinen O."/>
            <person name="Riley R."/>
            <person name="Acob R."/>
            <person name="Barry K."/>
            <person name="Cullen D."/>
            <person name="De Vries R."/>
            <person name="Hainaut M."/>
            <person name="Hatakka A."/>
            <person name="Henrissat B."/>
            <person name="Hilden K."/>
            <person name="Kuo R."/>
            <person name="Labutti K."/>
            <person name="Lipzen A."/>
            <person name="Makela M.R."/>
            <person name="Sandor L."/>
            <person name="Spatafora J.W."/>
            <person name="Grigoriev I.V."/>
            <person name="Hibbett D.S."/>
        </authorList>
    </citation>
    <scope>NUCLEOTIDE SEQUENCE [LARGE SCALE GENOMIC DNA]</scope>
    <source>
        <strain evidence="7 8">3A-2</strain>
    </source>
</reference>
<name>A0A8E2DDM1_9APHY</name>
<dbReference type="Gene3D" id="3.30.40.10">
    <property type="entry name" value="Zinc/RING finger domain, C3HC4 (zinc finger)"/>
    <property type="match status" value="1"/>
</dbReference>
<dbReference type="OrthoDB" id="2799524at2759"/>
<feature type="compositionally biased region" description="Basic residues" evidence="5">
    <location>
        <begin position="194"/>
        <end position="203"/>
    </location>
</feature>
<organism evidence="7 8">
    <name type="scientific">Obba rivulosa</name>
    <dbReference type="NCBI Taxonomy" id="1052685"/>
    <lineage>
        <taxon>Eukaryota</taxon>
        <taxon>Fungi</taxon>
        <taxon>Dikarya</taxon>
        <taxon>Basidiomycota</taxon>
        <taxon>Agaricomycotina</taxon>
        <taxon>Agaricomycetes</taxon>
        <taxon>Polyporales</taxon>
        <taxon>Gelatoporiaceae</taxon>
        <taxon>Obba</taxon>
    </lineage>
</organism>
<feature type="region of interest" description="Disordered" evidence="5">
    <location>
        <begin position="510"/>
        <end position="544"/>
    </location>
</feature>
<dbReference type="EMBL" id="KV722779">
    <property type="protein sequence ID" value="OCH83875.1"/>
    <property type="molecule type" value="Genomic_DNA"/>
</dbReference>
<dbReference type="PROSITE" id="PS50016">
    <property type="entry name" value="ZF_PHD_2"/>
    <property type="match status" value="1"/>
</dbReference>
<protein>
    <recommendedName>
        <fullName evidence="6">PHD-type domain-containing protein</fullName>
    </recommendedName>
</protein>
<feature type="region of interest" description="Disordered" evidence="5">
    <location>
        <begin position="189"/>
        <end position="210"/>
    </location>
</feature>
<feature type="compositionally biased region" description="Basic residues" evidence="5">
    <location>
        <begin position="584"/>
        <end position="598"/>
    </location>
</feature>
<dbReference type="SUPFAM" id="SSF57903">
    <property type="entry name" value="FYVE/PHD zinc finger"/>
    <property type="match status" value="1"/>
</dbReference>
<dbReference type="InterPro" id="IPR013083">
    <property type="entry name" value="Znf_RING/FYVE/PHD"/>
</dbReference>
<dbReference type="SMART" id="SM00249">
    <property type="entry name" value="PHD"/>
    <property type="match status" value="1"/>
</dbReference>
<evidence type="ECO:0000259" key="6">
    <source>
        <dbReference type="PROSITE" id="PS50016"/>
    </source>
</evidence>
<dbReference type="Proteomes" id="UP000250043">
    <property type="component" value="Unassembled WGS sequence"/>
</dbReference>
<keyword evidence="1" id="KW-0479">Metal-binding</keyword>
<evidence type="ECO:0000256" key="5">
    <source>
        <dbReference type="SAM" id="MobiDB-lite"/>
    </source>
</evidence>
<proteinExistence type="predicted"/>
<feature type="domain" description="PHD-type" evidence="6">
    <location>
        <begin position="217"/>
        <end position="279"/>
    </location>
</feature>
<dbReference type="InterPro" id="IPR001965">
    <property type="entry name" value="Znf_PHD"/>
</dbReference>
<evidence type="ECO:0000256" key="4">
    <source>
        <dbReference type="PROSITE-ProRule" id="PRU00146"/>
    </source>
</evidence>
<feature type="compositionally biased region" description="Polar residues" evidence="5">
    <location>
        <begin position="528"/>
        <end position="542"/>
    </location>
</feature>
<dbReference type="CDD" id="cd15489">
    <property type="entry name" value="PHD_SF"/>
    <property type="match status" value="1"/>
</dbReference>
<accession>A0A8E2DDM1</accession>